<dbReference type="GO" id="GO:0031681">
    <property type="term" value="F:G-protein beta-subunit binding"/>
    <property type="evidence" value="ECO:0007669"/>
    <property type="project" value="InterPro"/>
</dbReference>
<dbReference type="SMART" id="SM01224">
    <property type="entry name" value="G_gamma"/>
    <property type="match status" value="2"/>
</dbReference>
<gene>
    <name evidence="14" type="ORF">CAUJ_LOCUS9185</name>
</gene>
<feature type="domain" description="G protein gamma" evidence="13">
    <location>
        <begin position="1"/>
        <end position="62"/>
    </location>
</feature>
<evidence type="ECO:0000256" key="3">
    <source>
        <dbReference type="ARBA" id="ARBA00016111"/>
    </source>
</evidence>
<comment type="function">
    <text evidence="11">Guanine nucleotide-binding proteins (G proteins) are involved as a modulator or transducer in various transmembrane signaling systems. The beta and gamma chains are required for the GTPase activity, for replacement of GDP by GTP, and for G protein-effector interaction.</text>
</comment>
<evidence type="ECO:0000256" key="1">
    <source>
        <dbReference type="ARBA" id="ARBA00004342"/>
    </source>
</evidence>
<evidence type="ECO:0000256" key="9">
    <source>
        <dbReference type="ARBA" id="ARBA00023289"/>
    </source>
</evidence>
<dbReference type="SMART" id="SM00224">
    <property type="entry name" value="GGL"/>
    <property type="match status" value="2"/>
</dbReference>
<evidence type="ECO:0000259" key="13">
    <source>
        <dbReference type="PROSITE" id="PS50058"/>
    </source>
</evidence>
<keyword evidence="15" id="KW-1185">Reference proteome</keyword>
<evidence type="ECO:0000313" key="15">
    <source>
        <dbReference type="Proteomes" id="UP000835052"/>
    </source>
</evidence>
<keyword evidence="8 11" id="KW-0449">Lipoprotein</keyword>
<evidence type="ECO:0000256" key="12">
    <source>
        <dbReference type="SAM" id="MobiDB-lite"/>
    </source>
</evidence>
<dbReference type="InterPro" id="IPR001770">
    <property type="entry name" value="G-protein_gamma"/>
</dbReference>
<dbReference type="GO" id="GO:0007186">
    <property type="term" value="P:G protein-coupled receptor signaling pathway"/>
    <property type="evidence" value="ECO:0007669"/>
    <property type="project" value="InterPro"/>
</dbReference>
<keyword evidence="4 11" id="KW-1003">Cell membrane</keyword>
<keyword evidence="7 11" id="KW-0807">Transducer</keyword>
<dbReference type="SUPFAM" id="SSF48670">
    <property type="entry name" value="Transducin (heterotrimeric G protein), gamma chain"/>
    <property type="match status" value="2"/>
</dbReference>
<dbReference type="InterPro" id="IPR036284">
    <property type="entry name" value="GGL_sf"/>
</dbReference>
<reference evidence="14" key="1">
    <citation type="submission" date="2020-10" db="EMBL/GenBank/DDBJ databases">
        <authorList>
            <person name="Kikuchi T."/>
        </authorList>
    </citation>
    <scope>NUCLEOTIDE SEQUENCE</scope>
    <source>
        <strain evidence="14">NKZ352</strain>
    </source>
</reference>
<feature type="compositionally biased region" description="Basic and acidic residues" evidence="12">
    <location>
        <begin position="187"/>
        <end position="196"/>
    </location>
</feature>
<dbReference type="EMBL" id="CAJGYM010000034">
    <property type="protein sequence ID" value="CAD6193266.1"/>
    <property type="molecule type" value="Genomic_DNA"/>
</dbReference>
<dbReference type="OrthoDB" id="6264244at2759"/>
<dbReference type="Pfam" id="PF00631">
    <property type="entry name" value="G-gamma"/>
    <property type="match status" value="2"/>
</dbReference>
<evidence type="ECO:0000256" key="10">
    <source>
        <dbReference type="ARBA" id="ARBA00062735"/>
    </source>
</evidence>
<dbReference type="CDD" id="cd00068">
    <property type="entry name" value="GGL"/>
    <property type="match status" value="2"/>
</dbReference>
<comment type="caution">
    <text evidence="14">The sequence shown here is derived from an EMBL/GenBank/DDBJ whole genome shotgun (WGS) entry which is preliminary data.</text>
</comment>
<keyword evidence="9" id="KW-0636">Prenylation</keyword>
<evidence type="ECO:0000256" key="8">
    <source>
        <dbReference type="ARBA" id="ARBA00023288"/>
    </source>
</evidence>
<dbReference type="GO" id="GO:0005834">
    <property type="term" value="C:heterotrimeric G-protein complex"/>
    <property type="evidence" value="ECO:0007669"/>
    <property type="project" value="InterPro"/>
</dbReference>
<dbReference type="AlphaFoldDB" id="A0A8S1H9P1"/>
<proteinExistence type="inferred from homology"/>
<evidence type="ECO:0000256" key="5">
    <source>
        <dbReference type="ARBA" id="ARBA00022481"/>
    </source>
</evidence>
<feature type="domain" description="G protein gamma" evidence="13">
    <location>
        <begin position="138"/>
        <end position="196"/>
    </location>
</feature>
<dbReference type="PANTHER" id="PTHR13809">
    <property type="entry name" value="GUANINE NUCLEOTIDE-BINDING PROTEIN GAMMA SUBUNIT"/>
    <property type="match status" value="1"/>
</dbReference>
<protein>
    <recommendedName>
        <fullName evidence="3 11">Guanine nucleotide-binding protein subunit gamma</fullName>
    </recommendedName>
</protein>
<dbReference type="FunFam" id="4.10.260.10:FF:000001">
    <property type="entry name" value="Guanine nucleotide-binding protein subunit gamma"/>
    <property type="match status" value="1"/>
</dbReference>
<dbReference type="Gene3D" id="4.10.260.10">
    <property type="entry name" value="Transducin (heterotrimeric G protein), gamma chain"/>
    <property type="match status" value="2"/>
</dbReference>
<dbReference type="PROSITE" id="PS50058">
    <property type="entry name" value="G_PROTEIN_GAMMA"/>
    <property type="match status" value="2"/>
</dbReference>
<dbReference type="Proteomes" id="UP000835052">
    <property type="component" value="Unassembled WGS sequence"/>
</dbReference>
<accession>A0A8S1H9P1</accession>
<sequence>MDNVKAVTQQLRLEVNTQRKKVSEVSGDLISFCEKNKQDDMLVSGTSHQQNPYEDTKSCIVFCLIATRRLLLQIGNARPEIGLNNLTPGATVVAFSHRSESVGNLIGWPRLLVRLGLLSFRQHLGQVAGPKPSVMDNVKTTTEQLRVEAQIVRKKVSEASKDLIDFCEKNKGQDMLVSGPNDQNNPFKEKKSCSVL</sequence>
<organism evidence="14 15">
    <name type="scientific">Caenorhabditis auriculariae</name>
    <dbReference type="NCBI Taxonomy" id="2777116"/>
    <lineage>
        <taxon>Eukaryota</taxon>
        <taxon>Metazoa</taxon>
        <taxon>Ecdysozoa</taxon>
        <taxon>Nematoda</taxon>
        <taxon>Chromadorea</taxon>
        <taxon>Rhabditida</taxon>
        <taxon>Rhabditina</taxon>
        <taxon>Rhabditomorpha</taxon>
        <taxon>Rhabditoidea</taxon>
        <taxon>Rhabditidae</taxon>
        <taxon>Peloderinae</taxon>
        <taxon>Caenorhabditis</taxon>
    </lineage>
</organism>
<feature type="region of interest" description="Disordered" evidence="12">
    <location>
        <begin position="174"/>
        <end position="196"/>
    </location>
</feature>
<evidence type="ECO:0000256" key="7">
    <source>
        <dbReference type="ARBA" id="ARBA00023224"/>
    </source>
</evidence>
<comment type="subcellular location">
    <subcellularLocation>
        <location evidence="1 11">Cell membrane</location>
        <topology evidence="1 11">Lipid-anchor</topology>
        <orientation evidence="1 11">Cytoplasmic side</orientation>
    </subcellularLocation>
</comment>
<comment type="subunit">
    <text evidence="10">G proteins are composed of 3 units, alpha, beta and gamma. Interacts with gpb-1 and gpb-2.</text>
</comment>
<keyword evidence="5" id="KW-0488">Methylation</keyword>
<evidence type="ECO:0000313" key="14">
    <source>
        <dbReference type="EMBL" id="CAD6193266.1"/>
    </source>
</evidence>
<evidence type="ECO:0000256" key="6">
    <source>
        <dbReference type="ARBA" id="ARBA00023136"/>
    </source>
</evidence>
<evidence type="ECO:0000256" key="4">
    <source>
        <dbReference type="ARBA" id="ARBA00022475"/>
    </source>
</evidence>
<evidence type="ECO:0000256" key="2">
    <source>
        <dbReference type="ARBA" id="ARBA00007431"/>
    </source>
</evidence>
<comment type="similarity">
    <text evidence="2 11">Belongs to the G protein gamma family.</text>
</comment>
<evidence type="ECO:0000256" key="11">
    <source>
        <dbReference type="RuleBase" id="RU004973"/>
    </source>
</evidence>
<dbReference type="PRINTS" id="PR00321">
    <property type="entry name" value="GPROTEING"/>
</dbReference>
<comment type="subunit">
    <text evidence="11">G proteins are composed of 3 units; alpha, beta and gamma.</text>
</comment>
<dbReference type="InterPro" id="IPR015898">
    <property type="entry name" value="G-protein_gamma-like_dom"/>
</dbReference>
<name>A0A8S1H9P1_9PELO</name>
<keyword evidence="6 11" id="KW-0472">Membrane</keyword>